<proteinExistence type="predicted"/>
<name>A0A7S4FQU5_9EUGL</name>
<reference evidence="1" key="1">
    <citation type="submission" date="2021-01" db="EMBL/GenBank/DDBJ databases">
        <authorList>
            <person name="Corre E."/>
            <person name="Pelletier E."/>
            <person name="Niang G."/>
            <person name="Scheremetjew M."/>
            <person name="Finn R."/>
            <person name="Kale V."/>
            <person name="Holt S."/>
            <person name="Cochrane G."/>
            <person name="Meng A."/>
            <person name="Brown T."/>
            <person name="Cohen L."/>
        </authorList>
    </citation>
    <scope>NUCLEOTIDE SEQUENCE</scope>
    <source>
        <strain evidence="1">CCMP1594</strain>
    </source>
</reference>
<dbReference type="EMBL" id="HBJA01059472">
    <property type="protein sequence ID" value="CAE0809909.1"/>
    <property type="molecule type" value="Transcribed_RNA"/>
</dbReference>
<accession>A0A7S4FQU5</accession>
<gene>
    <name evidence="1" type="ORF">EGYM00163_LOCUS21043</name>
</gene>
<evidence type="ECO:0000313" key="1">
    <source>
        <dbReference type="EMBL" id="CAE0809909.1"/>
    </source>
</evidence>
<sequence>MQLRKFRKSMWTEHAEIRSCVGLAATCCSTLGSDCTSPTGFMAASLSEDAASMLVQHFLKSKVATLSRCAPCEGAPRDWNSKTTGHIHTVLPAPGPSGS</sequence>
<protein>
    <submittedName>
        <fullName evidence="1">Uncharacterized protein</fullName>
    </submittedName>
</protein>
<organism evidence="1">
    <name type="scientific">Eutreptiella gymnastica</name>
    <dbReference type="NCBI Taxonomy" id="73025"/>
    <lineage>
        <taxon>Eukaryota</taxon>
        <taxon>Discoba</taxon>
        <taxon>Euglenozoa</taxon>
        <taxon>Euglenida</taxon>
        <taxon>Spirocuta</taxon>
        <taxon>Euglenophyceae</taxon>
        <taxon>Eutreptiales</taxon>
        <taxon>Eutreptiaceae</taxon>
        <taxon>Eutreptiella</taxon>
    </lineage>
</organism>
<dbReference type="AlphaFoldDB" id="A0A7S4FQU5"/>